<dbReference type="GeneTree" id="ENSGT00940000160917"/>
<dbReference type="PANTHER" id="PTHR10687">
    <property type="entry name" value="SECRETORY CARRIER-ASSOCIATED MEMBRANE PROTEIN SCAMP"/>
    <property type="match status" value="1"/>
</dbReference>
<feature type="transmembrane region" description="Helical" evidence="5">
    <location>
        <begin position="126"/>
        <end position="145"/>
    </location>
</feature>
<proteinExistence type="inferred from homology"/>
<keyword evidence="2 5" id="KW-0812">Transmembrane</keyword>
<dbReference type="GO" id="GO:0015031">
    <property type="term" value="P:protein transport"/>
    <property type="evidence" value="ECO:0007669"/>
    <property type="project" value="InterPro"/>
</dbReference>
<organism evidence="6 7">
    <name type="scientific">Prolemur simus</name>
    <name type="common">Greater bamboo lemur</name>
    <name type="synonym">Hapalemur simus</name>
    <dbReference type="NCBI Taxonomy" id="1328070"/>
    <lineage>
        <taxon>Eukaryota</taxon>
        <taxon>Metazoa</taxon>
        <taxon>Chordata</taxon>
        <taxon>Craniata</taxon>
        <taxon>Vertebrata</taxon>
        <taxon>Euteleostomi</taxon>
        <taxon>Mammalia</taxon>
        <taxon>Eutheria</taxon>
        <taxon>Euarchontoglires</taxon>
        <taxon>Primates</taxon>
        <taxon>Strepsirrhini</taxon>
        <taxon>Lemuriformes</taxon>
        <taxon>Lemuridae</taxon>
        <taxon>Prolemur</taxon>
    </lineage>
</organism>
<dbReference type="InterPro" id="IPR007273">
    <property type="entry name" value="SCAMP"/>
</dbReference>
<comment type="similarity">
    <text evidence="5">Belongs to the SCAMP family.</text>
</comment>
<feature type="transmembrane region" description="Helical" evidence="5">
    <location>
        <begin position="45"/>
        <end position="68"/>
    </location>
</feature>
<dbReference type="GO" id="GO:0032588">
    <property type="term" value="C:trans-Golgi network membrane"/>
    <property type="evidence" value="ECO:0007669"/>
    <property type="project" value="TreeGrafter"/>
</dbReference>
<evidence type="ECO:0000256" key="4">
    <source>
        <dbReference type="ARBA" id="ARBA00023136"/>
    </source>
</evidence>
<keyword evidence="5" id="KW-0813">Transport</keyword>
<evidence type="ECO:0000256" key="2">
    <source>
        <dbReference type="ARBA" id="ARBA00022692"/>
    </source>
</evidence>
<evidence type="ECO:0000256" key="3">
    <source>
        <dbReference type="ARBA" id="ARBA00022989"/>
    </source>
</evidence>
<dbReference type="AlphaFoldDB" id="A0A8C9A5A1"/>
<dbReference type="GO" id="GO:0055038">
    <property type="term" value="C:recycling endosome membrane"/>
    <property type="evidence" value="ECO:0007669"/>
    <property type="project" value="TreeGrafter"/>
</dbReference>
<protein>
    <recommendedName>
        <fullName evidence="5">Secretory carrier-associated membrane protein</fullName>
        <shortName evidence="5">Secretory carrier membrane protein</shortName>
    </recommendedName>
</protein>
<evidence type="ECO:0000256" key="1">
    <source>
        <dbReference type="ARBA" id="ARBA00004141"/>
    </source>
</evidence>
<comment type="subcellular location">
    <subcellularLocation>
        <location evidence="1 5">Membrane</location>
        <topology evidence="1 5">Multi-pass membrane protein</topology>
    </subcellularLocation>
</comment>
<evidence type="ECO:0000256" key="5">
    <source>
        <dbReference type="RuleBase" id="RU363122"/>
    </source>
</evidence>
<sequence length="200" mass="21645">MAETADPPRISEGRIYHILPLVCSTLALTNFLACTASSCVEPSNGLGFGLSLLWLLLFPPGSFLCRYCPMNKVFPSDCSLNVFVFAFLFFLQDVLFVLQAVAVPGWGSSGWISTPRVRRPRWLPVYVLRAALLFAGFAVLGLVMLKPIHSCTAAQVLAFKRPSKNLPGVICNPEVPTAAATATAGARRMGAAENSHFQNL</sequence>
<accession>A0A8C9A5A1</accession>
<keyword evidence="7" id="KW-1185">Reference proteome</keyword>
<dbReference type="Proteomes" id="UP000694414">
    <property type="component" value="Unplaced"/>
</dbReference>
<evidence type="ECO:0000313" key="7">
    <source>
        <dbReference type="Proteomes" id="UP000694414"/>
    </source>
</evidence>
<reference evidence="6" key="2">
    <citation type="submission" date="2025-09" db="UniProtKB">
        <authorList>
            <consortium name="Ensembl"/>
        </authorList>
    </citation>
    <scope>IDENTIFICATION</scope>
</reference>
<evidence type="ECO:0000313" key="6">
    <source>
        <dbReference type="Ensembl" id="ENSPSMP00000022681.1"/>
    </source>
</evidence>
<dbReference type="Pfam" id="PF04144">
    <property type="entry name" value="SCAMP"/>
    <property type="match status" value="1"/>
</dbReference>
<dbReference type="Ensembl" id="ENSPSMT00000026334.1">
    <property type="protein sequence ID" value="ENSPSMP00000022681.1"/>
    <property type="gene ID" value="ENSPSMG00000016047.1"/>
</dbReference>
<feature type="transmembrane region" description="Helical" evidence="5">
    <location>
        <begin position="15"/>
        <end position="33"/>
    </location>
</feature>
<dbReference type="PANTHER" id="PTHR10687:SF6">
    <property type="entry name" value="SECRETORY CARRIER-ASSOCIATED MEMBRANE PROTEIN 3"/>
    <property type="match status" value="1"/>
</dbReference>
<name>A0A8C9A5A1_PROSS</name>
<keyword evidence="4 5" id="KW-0472">Membrane</keyword>
<keyword evidence="3 5" id="KW-1133">Transmembrane helix</keyword>
<feature type="transmembrane region" description="Helical" evidence="5">
    <location>
        <begin position="80"/>
        <end position="106"/>
    </location>
</feature>
<reference evidence="6" key="1">
    <citation type="submission" date="2025-08" db="UniProtKB">
        <authorList>
            <consortium name="Ensembl"/>
        </authorList>
    </citation>
    <scope>IDENTIFICATION</scope>
</reference>